<dbReference type="GO" id="GO:0030151">
    <property type="term" value="F:molybdenum ion binding"/>
    <property type="evidence" value="ECO:0007669"/>
    <property type="project" value="InterPro"/>
</dbReference>
<evidence type="ECO:0000313" key="3">
    <source>
        <dbReference type="Proteomes" id="UP000583127"/>
    </source>
</evidence>
<protein>
    <submittedName>
        <fullName evidence="2">MOSC domain-containing protein</fullName>
    </submittedName>
</protein>
<dbReference type="InterPro" id="IPR011037">
    <property type="entry name" value="Pyrv_Knase-like_insert_dom_sf"/>
</dbReference>
<dbReference type="InterPro" id="IPR005302">
    <property type="entry name" value="MoCF_Sase_C"/>
</dbReference>
<dbReference type="SUPFAM" id="SSF141673">
    <property type="entry name" value="MOSC N-terminal domain-like"/>
    <property type="match status" value="1"/>
</dbReference>
<evidence type="ECO:0000313" key="2">
    <source>
        <dbReference type="EMBL" id="NML31227.1"/>
    </source>
</evidence>
<dbReference type="SUPFAM" id="SSF50800">
    <property type="entry name" value="PK beta-barrel domain-like"/>
    <property type="match status" value="1"/>
</dbReference>
<dbReference type="AlphaFoldDB" id="A0A7X9X535"/>
<reference evidence="2 3" key="1">
    <citation type="submission" date="2020-04" db="EMBL/GenBank/DDBJ databases">
        <title>Paraburkholderia sp. G-4-1-8 isolated from soil.</title>
        <authorList>
            <person name="Dahal R.H."/>
        </authorList>
    </citation>
    <scope>NUCLEOTIDE SEQUENCE [LARGE SCALE GENOMIC DNA]</scope>
    <source>
        <strain evidence="2 3">G-4-1-8</strain>
    </source>
</reference>
<dbReference type="InterPro" id="IPR005303">
    <property type="entry name" value="MOCOS_middle"/>
</dbReference>
<dbReference type="GO" id="GO:0030170">
    <property type="term" value="F:pyridoxal phosphate binding"/>
    <property type="evidence" value="ECO:0007669"/>
    <property type="project" value="InterPro"/>
</dbReference>
<dbReference type="Pfam" id="PF03476">
    <property type="entry name" value="MOSC_N"/>
    <property type="match status" value="1"/>
</dbReference>
<name>A0A7X9X535_9BURK</name>
<sequence length="297" mass="32432">MPTISELFVYPIKSCAGIALNEARLLATGLEYDRYWMITDPHGAMLTQRAYPRMALIQVELGAEDLIVRAPGMRELRTPLDATRLAAAPRVDTAVWRDAAYGLDTGDEAAAWFSEFLGLQARLLRFDPQRERIVDRDYTDSTGGATTFFADGFPLLVVGQASLDDLNARLNSKGAPSIRIDRFRPNIVLAGLDAYEEDYVETLIVDTNATAGAPDASRVELRLVKLCSRCPMPTIDQARGAPDPDWPNEPTDTMLGYRVSARFDGAVTFGNNALIASGAGAWLRVGQQAEAELGFGD</sequence>
<comment type="caution">
    <text evidence="2">The sequence shown here is derived from an EMBL/GenBank/DDBJ whole genome shotgun (WGS) entry which is preliminary data.</text>
</comment>
<proteinExistence type="predicted"/>
<keyword evidence="3" id="KW-1185">Reference proteome</keyword>
<dbReference type="PANTHER" id="PTHR14237:SF19">
    <property type="entry name" value="MITOCHONDRIAL AMIDOXIME REDUCING COMPONENT 1"/>
    <property type="match status" value="1"/>
</dbReference>
<dbReference type="GO" id="GO:0003824">
    <property type="term" value="F:catalytic activity"/>
    <property type="evidence" value="ECO:0007669"/>
    <property type="project" value="InterPro"/>
</dbReference>
<dbReference type="Pfam" id="PF03473">
    <property type="entry name" value="MOSC"/>
    <property type="match status" value="1"/>
</dbReference>
<dbReference type="PROSITE" id="PS51340">
    <property type="entry name" value="MOSC"/>
    <property type="match status" value="1"/>
</dbReference>
<feature type="domain" description="MOSC" evidence="1">
    <location>
        <begin position="121"/>
        <end position="292"/>
    </location>
</feature>
<evidence type="ECO:0000259" key="1">
    <source>
        <dbReference type="PROSITE" id="PS51340"/>
    </source>
</evidence>
<dbReference type="PANTHER" id="PTHR14237">
    <property type="entry name" value="MOLYBDOPTERIN COFACTOR SULFURASE MOSC"/>
    <property type="match status" value="1"/>
</dbReference>
<dbReference type="Proteomes" id="UP000583127">
    <property type="component" value="Unassembled WGS sequence"/>
</dbReference>
<organism evidence="2 3">
    <name type="scientific">Paraburkholderia antibiotica</name>
    <dbReference type="NCBI Taxonomy" id="2728839"/>
    <lineage>
        <taxon>Bacteria</taxon>
        <taxon>Pseudomonadati</taxon>
        <taxon>Pseudomonadota</taxon>
        <taxon>Betaproteobacteria</taxon>
        <taxon>Burkholderiales</taxon>
        <taxon>Burkholderiaceae</taxon>
        <taxon>Paraburkholderia</taxon>
    </lineage>
</organism>
<dbReference type="EMBL" id="JABBFZ010000004">
    <property type="protein sequence ID" value="NML31227.1"/>
    <property type="molecule type" value="Genomic_DNA"/>
</dbReference>
<gene>
    <name evidence="2" type="ORF">HHL14_10310</name>
</gene>
<accession>A0A7X9X535</accession>
<dbReference type="RefSeq" id="WP_169497497.1">
    <property type="nucleotide sequence ID" value="NZ_JABBFZ010000004.1"/>
</dbReference>